<feature type="compositionally biased region" description="Basic residues" evidence="1">
    <location>
        <begin position="274"/>
        <end position="283"/>
    </location>
</feature>
<keyword evidence="4" id="KW-1185">Reference proteome</keyword>
<evidence type="ECO:0000259" key="2">
    <source>
        <dbReference type="Pfam" id="PF16201"/>
    </source>
</evidence>
<dbReference type="GO" id="GO:0005730">
    <property type="term" value="C:nucleolus"/>
    <property type="evidence" value="ECO:0007669"/>
    <property type="project" value="TreeGrafter"/>
</dbReference>
<dbReference type="GeneID" id="17317605"/>
<dbReference type="PANTHER" id="PTHR13500">
    <property type="entry name" value="NUCLEOLAR PRERIBOSOMAL-ASSOCIATED PROTEIN 1"/>
    <property type="match status" value="1"/>
</dbReference>
<evidence type="ECO:0000256" key="1">
    <source>
        <dbReference type="SAM" id="MobiDB-lite"/>
    </source>
</evidence>
<gene>
    <name evidence="3" type="ORF">CHC_T00006668001</name>
</gene>
<evidence type="ECO:0000313" key="4">
    <source>
        <dbReference type="Proteomes" id="UP000012073"/>
    </source>
</evidence>
<dbReference type="InterPro" id="IPR039844">
    <property type="entry name" value="URB1"/>
</dbReference>
<proteinExistence type="predicted"/>
<feature type="region of interest" description="Disordered" evidence="1">
    <location>
        <begin position="264"/>
        <end position="283"/>
    </location>
</feature>
<feature type="domain" description="URB1 C-terminal" evidence="2">
    <location>
        <begin position="1491"/>
        <end position="1695"/>
    </location>
</feature>
<dbReference type="Pfam" id="PF16201">
    <property type="entry name" value="NopRA1"/>
    <property type="match status" value="1"/>
</dbReference>
<dbReference type="STRING" id="2769.R7QQD7"/>
<dbReference type="InterPro" id="IPR032436">
    <property type="entry name" value="URB1_C"/>
</dbReference>
<dbReference type="EMBL" id="HG002054">
    <property type="protein sequence ID" value="CDF39585.1"/>
    <property type="molecule type" value="Genomic_DNA"/>
</dbReference>
<dbReference type="GO" id="GO:0000463">
    <property type="term" value="P:maturation of LSU-rRNA from tricistronic rRNA transcript (SSU-rRNA, 5.8S rRNA, LSU-rRNA)"/>
    <property type="evidence" value="ECO:0007669"/>
    <property type="project" value="TreeGrafter"/>
</dbReference>
<protein>
    <recommendedName>
        <fullName evidence="2">URB1 C-terminal domain-containing protein</fullName>
    </recommendedName>
</protein>
<dbReference type="Proteomes" id="UP000012073">
    <property type="component" value="Unassembled WGS sequence"/>
</dbReference>
<dbReference type="RefSeq" id="XP_005709879.1">
    <property type="nucleotide sequence ID" value="XM_005709822.1"/>
</dbReference>
<dbReference type="InterPro" id="IPR016024">
    <property type="entry name" value="ARM-type_fold"/>
</dbReference>
<reference evidence="4" key="1">
    <citation type="journal article" date="2013" name="Proc. Natl. Acad. Sci. U.S.A.">
        <title>Genome structure and metabolic features in the red seaweed Chondrus crispus shed light on evolution of the Archaeplastida.</title>
        <authorList>
            <person name="Collen J."/>
            <person name="Porcel B."/>
            <person name="Carre W."/>
            <person name="Ball S.G."/>
            <person name="Chaparro C."/>
            <person name="Tonon T."/>
            <person name="Barbeyron T."/>
            <person name="Michel G."/>
            <person name="Noel B."/>
            <person name="Valentin K."/>
            <person name="Elias M."/>
            <person name="Artiguenave F."/>
            <person name="Arun A."/>
            <person name="Aury J.M."/>
            <person name="Barbosa-Neto J.F."/>
            <person name="Bothwell J.H."/>
            <person name="Bouget F.Y."/>
            <person name="Brillet L."/>
            <person name="Cabello-Hurtado F."/>
            <person name="Capella-Gutierrez S."/>
            <person name="Charrier B."/>
            <person name="Cladiere L."/>
            <person name="Cock J.M."/>
            <person name="Coelho S.M."/>
            <person name="Colleoni C."/>
            <person name="Czjzek M."/>
            <person name="Da Silva C."/>
            <person name="Delage L."/>
            <person name="Denoeud F."/>
            <person name="Deschamps P."/>
            <person name="Dittami S.M."/>
            <person name="Gabaldon T."/>
            <person name="Gachon C.M."/>
            <person name="Groisillier A."/>
            <person name="Herve C."/>
            <person name="Jabbari K."/>
            <person name="Katinka M."/>
            <person name="Kloareg B."/>
            <person name="Kowalczyk N."/>
            <person name="Labadie K."/>
            <person name="Leblanc C."/>
            <person name="Lopez P.J."/>
            <person name="McLachlan D.H."/>
            <person name="Meslet-Cladiere L."/>
            <person name="Moustafa A."/>
            <person name="Nehr Z."/>
            <person name="Nyvall Collen P."/>
            <person name="Panaud O."/>
            <person name="Partensky F."/>
            <person name="Poulain J."/>
            <person name="Rensing S.A."/>
            <person name="Rousvoal S."/>
            <person name="Samson G."/>
            <person name="Symeonidi A."/>
            <person name="Weissenbach J."/>
            <person name="Zambounis A."/>
            <person name="Wincker P."/>
            <person name="Boyen C."/>
        </authorList>
    </citation>
    <scope>NUCLEOTIDE SEQUENCE [LARGE SCALE GENOMIC DNA]</scope>
    <source>
        <strain evidence="4">cv. Stackhouse</strain>
    </source>
</reference>
<dbReference type="GO" id="GO:0000466">
    <property type="term" value="P:maturation of 5.8S rRNA from tricistronic rRNA transcript (SSU-rRNA, 5.8S rRNA, LSU-rRNA)"/>
    <property type="evidence" value="ECO:0007669"/>
    <property type="project" value="TreeGrafter"/>
</dbReference>
<dbReference type="KEGG" id="ccp:CHC_T00006668001"/>
<dbReference type="OrthoDB" id="5417at2759"/>
<sequence length="1979" mass="218130">MGAAPLSLATPVLPPFPPVSLTRAMAAFVDDVRASFDAAHFCRVVSAGVGIGKTTSGLALRDASAVSAATAALHNFHRDATSPSTPDVVAAYVQYSPAANELFTALRAITVNATLVALALDCLIAIVRYAHHLPNPAQTREAARAVVKEVVKTRAVLLRDVLAHDQPACAKKALVLLALVAQTHPVLAKEVLNRFKFVDDVLHEKLCSSANNFCRVPFLALVYHLLASGDFDVAFSLAHKNRPVLVNCLNVVTVRVVEEAYPQKPSKTDPVRDKGKKKKHIPTKKRVKKASVLPSHVQREELNAAIDFLTALQRHLLALSHVSTKRAAFAFPVLDLLAQIAAADIPPLEHVPHQVVPEHQRLRKLALELFQSVAMDSAVSYMRDVISALTNRVIANGIATVKFVLNVIDSQPQVAKGLLERGKYVRELPQLSSSWFATAAVISECVLRMPCAITKFAENGFFTKCLAHEDPLIRNTGITIMNAFCKVIQADRDALARPETFLPSLDRVQYHLKNHQDTDGGSQKLLSVYQELLCDDDGGTKADPVKLSLQMAGNDLEMSEHSIRAAFSVSPCDALSSILKKGYFAKLIIRATQTSDKAASTRLWRLSHDILMHTGLFPTGTENEVDIFLSLLSKQNTYLFESATALEKIAFMAWSMPFRLYDDLHNIDDSTCRPNTSSTSLFTVRCIYQLRKLTASENRTTPQELHFRSFLESVLTTNIACQRLMGSFLDGGFLDDAIRKLGLGLECDGLDVEAVALKQCQVAQRLFTGPSNYMTTPYLKLIQAISLLHLQNHKHSQSLTRRTAAADDGFVWKAWQGFREGTEGDHACDPFGTLSKDSLLNAKAGIHLGTLLHSLREGRSEGEISKHLLLLRRTLTTDDFMLSLGFGLRVGQGNPLHHLMRTASKTLAFPLDKLALISESESFLQESMLVAVNSKHNWTSADVDLFIAGALRILNEWETQSGSEERSTFAFSLILRLVKHEKVGARILSRASLRSKSIVGIPSFSSMSLANAILVSHLVRYFPALTRAALATITTVTENELAACLQTVYPLVGILMRKKLFQSLKADLRYNHDGVCKTVINAVATCKQRFVTGNEREASLLNQAACHLGETLLQSDSSWGSLIVILRKAKAKGNVVVLENVWMLLASAFHPQTQGGLILSVPNLQMVEYAAALTEGIAEMDLHADDIFSSSILNSFHDVIGCLRKRKIAVYSVWKDVAHLEKSLTLACSNLMKYVHQLAGCCVDDKFTKGPAMVSDENNGSHCSLFSLPLLCVSEALGLDLVLDKAAKRSLLSLGAHNGDCLIASFRKRSKRKNSDVCVDKETGSAVALLIQSALLRMPRYSLEEEVATALSITEGVLASFYGATSNSTDVAIRNCMDKISDTIRNNGGRSKLGLLERRTEFFAPSFPGVLSRLDKKKLQQTCNLMLDPCTDQAMSTWSPVNSSSLDEQARYASYDPVFVLRTFFCACTEAKKSPGIAVLDIGRIAREGVLAVALTGIATHDQDTRALSFACLHQFSSVVGPVAGVEQGSAAGLYKDRRQLAFLLELLQNSFQMPMPRILPLFAVWYQKALKIALAPAHEANKAVTFFFLRSPCMDVSDCLGLSKLFNWDSSGPQLSAVRLLAMDIVKRGTVSARDVAVLKKRKVFDALLRLGGSAATDDQIVRDQALETLATLFGRTGLQLGQEVALSHGIIPWLLQDAGQVDEPDRILRTRVNLLRHICTSFTNSDDRGRITNICASALAALVRRVLHRQDYRQSRYLLARVLQCTEAIAKRSPYYRQYLTVDFSPLCLEFNNFDTVEGLNLDLNTVVFAIARQRNMHVSPNVYPIMLRTAISLTGCEWHLTNREVFDLRFSEEIFLIHAFIAQSLLQRESTEFSKRFPSSDLCLCLANSMSSCPSVWLTIASFRVLENQRVMFTDLLEQAHLLPALPSDIINPSQDQKFIEVVDQVRLRVVDNLILASSTKTSRSIAPTFRQVEGE</sequence>
<name>R7QQD7_CHOCR</name>
<evidence type="ECO:0000313" key="3">
    <source>
        <dbReference type="EMBL" id="CDF39585.1"/>
    </source>
</evidence>
<accession>R7QQD7</accession>
<dbReference type="SUPFAM" id="SSF48371">
    <property type="entry name" value="ARM repeat"/>
    <property type="match status" value="1"/>
</dbReference>
<organism evidence="3 4">
    <name type="scientific">Chondrus crispus</name>
    <name type="common">Carrageen Irish moss</name>
    <name type="synonym">Polymorpha crispa</name>
    <dbReference type="NCBI Taxonomy" id="2769"/>
    <lineage>
        <taxon>Eukaryota</taxon>
        <taxon>Rhodophyta</taxon>
        <taxon>Florideophyceae</taxon>
        <taxon>Rhodymeniophycidae</taxon>
        <taxon>Gigartinales</taxon>
        <taxon>Gigartinaceae</taxon>
        <taxon>Chondrus</taxon>
    </lineage>
</organism>
<dbReference type="PANTHER" id="PTHR13500:SF0">
    <property type="entry name" value="NUCLEOLAR PRE-RIBOSOMAL-ASSOCIATED PROTEIN 1"/>
    <property type="match status" value="1"/>
</dbReference>
<dbReference type="Gramene" id="CDF39585">
    <property type="protein sequence ID" value="CDF39585"/>
    <property type="gene ID" value="CHC_T00006668001"/>
</dbReference>